<protein>
    <submittedName>
        <fullName evidence="4">HSF_DOMAIN domain-containing protein</fullName>
    </submittedName>
</protein>
<evidence type="ECO:0000256" key="1">
    <source>
        <dbReference type="SAM" id="MobiDB-lite"/>
    </source>
</evidence>
<accession>A0A183TY66</accession>
<organism evidence="3 4">
    <name type="scientific">Toxocara canis</name>
    <name type="common">Canine roundworm</name>
    <dbReference type="NCBI Taxonomy" id="6265"/>
    <lineage>
        <taxon>Eukaryota</taxon>
        <taxon>Metazoa</taxon>
        <taxon>Ecdysozoa</taxon>
        <taxon>Nematoda</taxon>
        <taxon>Chromadorea</taxon>
        <taxon>Rhabditida</taxon>
        <taxon>Spirurina</taxon>
        <taxon>Ascaridomorpha</taxon>
        <taxon>Ascaridoidea</taxon>
        <taxon>Toxocaridae</taxon>
        <taxon>Toxocara</taxon>
    </lineage>
</organism>
<dbReference type="WBParaSite" id="TCNE_0000118501-mRNA-1">
    <property type="protein sequence ID" value="TCNE_0000118501-mRNA-1"/>
    <property type="gene ID" value="TCNE_0000118501"/>
</dbReference>
<evidence type="ECO:0000313" key="2">
    <source>
        <dbReference type="EMBL" id="VDM25649.1"/>
    </source>
</evidence>
<reference evidence="4" key="1">
    <citation type="submission" date="2016-06" db="UniProtKB">
        <authorList>
            <consortium name="WormBaseParasite"/>
        </authorList>
    </citation>
    <scope>IDENTIFICATION</scope>
</reference>
<feature type="region of interest" description="Disordered" evidence="1">
    <location>
        <begin position="44"/>
        <end position="107"/>
    </location>
</feature>
<reference evidence="2 3" key="2">
    <citation type="submission" date="2018-11" db="EMBL/GenBank/DDBJ databases">
        <authorList>
            <consortium name="Pathogen Informatics"/>
        </authorList>
    </citation>
    <scope>NUCLEOTIDE SEQUENCE [LARGE SCALE GENOMIC DNA]</scope>
</reference>
<evidence type="ECO:0000313" key="4">
    <source>
        <dbReference type="WBParaSite" id="TCNE_0000118501-mRNA-1"/>
    </source>
</evidence>
<gene>
    <name evidence="2" type="ORF">TCNE_LOCUS1186</name>
</gene>
<name>A0A183TY66_TOXCA</name>
<dbReference type="EMBL" id="UYWY01000803">
    <property type="protein sequence ID" value="VDM25649.1"/>
    <property type="molecule type" value="Genomic_DNA"/>
</dbReference>
<keyword evidence="3" id="KW-1185">Reference proteome</keyword>
<feature type="compositionally biased region" description="Polar residues" evidence="1">
    <location>
        <begin position="55"/>
        <end position="72"/>
    </location>
</feature>
<evidence type="ECO:0000313" key="3">
    <source>
        <dbReference type="Proteomes" id="UP000050794"/>
    </source>
</evidence>
<sequence length="144" mass="15527">MSKSSTVPETMHSSLIGPFANYNARQITRPHAYGFQRRLNEMIKDQAAGIDRNGNAAQGSTPSDNQTPSDTASALDLTHKMTSSLASDSGCMMESGSSAGTTDEEHKDLSMEDVTVFNNNELFEKLESRLVRQAGALDLNISGL</sequence>
<proteinExistence type="predicted"/>
<dbReference type="AlphaFoldDB" id="A0A183TY66"/>
<dbReference type="Proteomes" id="UP000050794">
    <property type="component" value="Unassembled WGS sequence"/>
</dbReference>